<feature type="transmembrane region" description="Helical" evidence="7">
    <location>
        <begin position="511"/>
        <end position="535"/>
    </location>
</feature>
<dbReference type="PANTHER" id="PTHR12011:SF347">
    <property type="entry name" value="FI21270P1-RELATED"/>
    <property type="match status" value="1"/>
</dbReference>
<evidence type="ECO:0000256" key="5">
    <source>
        <dbReference type="ARBA" id="ARBA00023136"/>
    </source>
</evidence>
<feature type="transmembrane region" description="Helical" evidence="7">
    <location>
        <begin position="631"/>
        <end position="654"/>
    </location>
</feature>
<comment type="subcellular location">
    <subcellularLocation>
        <location evidence="1">Membrane</location>
        <topology evidence="1">Multi-pass membrane protein</topology>
    </subcellularLocation>
</comment>
<feature type="transmembrane region" description="Helical" evidence="7">
    <location>
        <begin position="443"/>
        <end position="470"/>
    </location>
</feature>
<accession>A0ABN8M943</accession>
<dbReference type="InterPro" id="IPR057244">
    <property type="entry name" value="GAIN_B"/>
</dbReference>
<dbReference type="Gene3D" id="2.170.140.10">
    <property type="entry name" value="Chitin binding domain"/>
    <property type="match status" value="1"/>
</dbReference>
<keyword evidence="5 7" id="KW-0472">Membrane</keyword>
<dbReference type="SUPFAM" id="SSF57625">
    <property type="entry name" value="Invertebrate chitin-binding proteins"/>
    <property type="match status" value="1"/>
</dbReference>
<evidence type="ECO:0000256" key="3">
    <source>
        <dbReference type="ARBA" id="ARBA00022729"/>
    </source>
</evidence>
<keyword evidence="2 7" id="KW-0812">Transmembrane</keyword>
<dbReference type="Proteomes" id="UP001159427">
    <property type="component" value="Unassembled WGS sequence"/>
</dbReference>
<dbReference type="InterPro" id="IPR036508">
    <property type="entry name" value="Chitin-bd_dom_sf"/>
</dbReference>
<sequence>MSTLCQALLIFLAEVYMLCLNDIGTADAFLCHGGGSYFPDPNDCRKFYYCHGKTAYHHTCPSHRPLFNATLQDCINATVFCSATVRPSPTPSRQSGGLSPSVKMSPSSTVSIYYTRYTPLSTQVGSLLSTSTIQFLFNYLPTVCPHHFLKFNGTSERLFYPQIFLFFFPSVSTTLKPPVHQIICRSMPLEKRFTCFKNEANISRERLKNGTSTMVIREILKATAHDAEVVIDGLGSRENSSTAFNAFEVIAVLEDVWKDVIKRLKNRNETIRITTETFAVLETARISGAYEFPGPIDQASTYMALPQKLLSEDKYPCRTFGALYWNLHSVVPVRMNGTNRTLRLNSHVISMRLCVPLGKSSKIYVTIVMKHIKVLKDNDFTYCAYWDFSLTTVHGKGAWSRDGCHVITEGSNRTHTACACDHLTNFAVLMGSEEVSLSEANQFALMLITYVGCGLSLLGSVAAIASLVLFTQLNTDRHIIHGNLLISIAISQTIFLAGIEQTRNKLQCKFTAIMLHYFYLVTFGWMLCEGLHIYSMVIKVFNVSSKIYHYTVLAWGVPALIVMISVASRYSDYGTKTSCWISTEGNTVLAFIIPVTGTILANLVILALVLKEICRLQTSQRTCMSEIVRSTIKSLVVLFPLLGITWLFGLLVFATHDVTIQYLFALSNSLQGFFIFLLHCLFNSEIRKTFKRKKEIWKTLKVFAYFRKRIFATSVVPVGHRSSLTDKVATFKVTSEQ</sequence>
<feature type="transmembrane region" description="Helical" evidence="7">
    <location>
        <begin position="588"/>
        <end position="610"/>
    </location>
</feature>
<dbReference type="PROSITE" id="PS50940">
    <property type="entry name" value="CHIT_BIND_II"/>
    <property type="match status" value="1"/>
</dbReference>
<evidence type="ECO:0000256" key="1">
    <source>
        <dbReference type="ARBA" id="ARBA00004141"/>
    </source>
</evidence>
<dbReference type="PROSITE" id="PS50221">
    <property type="entry name" value="GAIN_B"/>
    <property type="match status" value="1"/>
</dbReference>
<dbReference type="Pfam" id="PF01825">
    <property type="entry name" value="GPS"/>
    <property type="match status" value="1"/>
</dbReference>
<dbReference type="Pfam" id="PF01607">
    <property type="entry name" value="CBM_14"/>
    <property type="match status" value="1"/>
</dbReference>
<dbReference type="InterPro" id="IPR000203">
    <property type="entry name" value="GPS"/>
</dbReference>
<evidence type="ECO:0000256" key="8">
    <source>
        <dbReference type="SAM" id="SignalP"/>
    </source>
</evidence>
<dbReference type="EMBL" id="CALNXI010000261">
    <property type="protein sequence ID" value="CAH3023434.1"/>
    <property type="molecule type" value="Genomic_DNA"/>
</dbReference>
<name>A0ABN8M943_9CNID</name>
<feature type="domain" description="GAIN-B" evidence="9">
    <location>
        <begin position="274"/>
        <end position="436"/>
    </location>
</feature>
<dbReference type="PANTHER" id="PTHR12011">
    <property type="entry name" value="ADHESION G-PROTEIN COUPLED RECEPTOR"/>
    <property type="match status" value="1"/>
</dbReference>
<dbReference type="InterPro" id="IPR046338">
    <property type="entry name" value="GAIN_dom_sf"/>
</dbReference>
<evidence type="ECO:0000313" key="12">
    <source>
        <dbReference type="EMBL" id="CAH3023434.1"/>
    </source>
</evidence>
<gene>
    <name evidence="12" type="ORF">PEVE_00019345</name>
</gene>
<comment type="caution">
    <text evidence="12">The sequence shown here is derived from an EMBL/GenBank/DDBJ whole genome shotgun (WGS) entry which is preliminary data.</text>
</comment>
<dbReference type="PROSITE" id="PS50261">
    <property type="entry name" value="G_PROTEIN_RECEP_F2_4"/>
    <property type="match status" value="1"/>
</dbReference>
<dbReference type="InterPro" id="IPR017983">
    <property type="entry name" value="GPCR_2_secretin-like_CS"/>
</dbReference>
<feature type="transmembrane region" description="Helical" evidence="7">
    <location>
        <begin position="547"/>
        <end position="568"/>
    </location>
</feature>
<organism evidence="12 13">
    <name type="scientific">Porites evermanni</name>
    <dbReference type="NCBI Taxonomy" id="104178"/>
    <lineage>
        <taxon>Eukaryota</taxon>
        <taxon>Metazoa</taxon>
        <taxon>Cnidaria</taxon>
        <taxon>Anthozoa</taxon>
        <taxon>Hexacorallia</taxon>
        <taxon>Scleractinia</taxon>
        <taxon>Fungiina</taxon>
        <taxon>Poritidae</taxon>
        <taxon>Porites</taxon>
    </lineage>
</organism>
<dbReference type="Gene3D" id="1.20.1070.10">
    <property type="entry name" value="Rhodopsin 7-helix transmembrane proteins"/>
    <property type="match status" value="1"/>
</dbReference>
<evidence type="ECO:0000256" key="2">
    <source>
        <dbReference type="ARBA" id="ARBA00022692"/>
    </source>
</evidence>
<evidence type="ECO:0000259" key="10">
    <source>
        <dbReference type="PROSITE" id="PS50261"/>
    </source>
</evidence>
<feature type="domain" description="Chitin-binding type-2" evidence="11">
    <location>
        <begin position="28"/>
        <end position="83"/>
    </location>
</feature>
<evidence type="ECO:0000313" key="13">
    <source>
        <dbReference type="Proteomes" id="UP001159427"/>
    </source>
</evidence>
<dbReference type="InterPro" id="IPR017981">
    <property type="entry name" value="GPCR_2-like_7TM"/>
</dbReference>
<dbReference type="PRINTS" id="PR00249">
    <property type="entry name" value="GPCRSECRETIN"/>
</dbReference>
<dbReference type="InterPro" id="IPR000832">
    <property type="entry name" value="GPCR_2_secretin-like"/>
</dbReference>
<dbReference type="CDD" id="cd15040">
    <property type="entry name" value="7tmB2_Adhesion"/>
    <property type="match status" value="1"/>
</dbReference>
<evidence type="ECO:0000256" key="7">
    <source>
        <dbReference type="SAM" id="Phobius"/>
    </source>
</evidence>
<dbReference type="Pfam" id="PF00002">
    <property type="entry name" value="7tm_2"/>
    <property type="match status" value="1"/>
</dbReference>
<keyword evidence="6" id="KW-1015">Disulfide bond</keyword>
<keyword evidence="4 7" id="KW-1133">Transmembrane helix</keyword>
<evidence type="ECO:0000259" key="9">
    <source>
        <dbReference type="PROSITE" id="PS50221"/>
    </source>
</evidence>
<evidence type="ECO:0000259" key="11">
    <source>
        <dbReference type="PROSITE" id="PS50940"/>
    </source>
</evidence>
<keyword evidence="3 8" id="KW-0732">Signal</keyword>
<evidence type="ECO:0000256" key="4">
    <source>
        <dbReference type="ARBA" id="ARBA00022989"/>
    </source>
</evidence>
<dbReference type="SMART" id="SM00303">
    <property type="entry name" value="GPS"/>
    <property type="match status" value="1"/>
</dbReference>
<proteinExistence type="predicted"/>
<feature type="transmembrane region" description="Helical" evidence="7">
    <location>
        <begin position="660"/>
        <end position="682"/>
    </location>
</feature>
<evidence type="ECO:0000256" key="6">
    <source>
        <dbReference type="ARBA" id="ARBA00023157"/>
    </source>
</evidence>
<feature type="chain" id="PRO_5047434728" evidence="8">
    <location>
        <begin position="29"/>
        <end position="737"/>
    </location>
</feature>
<dbReference type="InterPro" id="IPR002557">
    <property type="entry name" value="Chitin-bd_dom"/>
</dbReference>
<reference evidence="12 13" key="1">
    <citation type="submission" date="2022-05" db="EMBL/GenBank/DDBJ databases">
        <authorList>
            <consortium name="Genoscope - CEA"/>
            <person name="William W."/>
        </authorList>
    </citation>
    <scope>NUCLEOTIDE SEQUENCE [LARGE SCALE GENOMIC DNA]</scope>
</reference>
<dbReference type="SUPFAM" id="SSF81321">
    <property type="entry name" value="Family A G protein-coupled receptor-like"/>
    <property type="match status" value="1"/>
</dbReference>
<dbReference type="PROSITE" id="PS00650">
    <property type="entry name" value="G_PROTEIN_RECEP_F2_2"/>
    <property type="match status" value="1"/>
</dbReference>
<dbReference type="Gene3D" id="2.60.220.50">
    <property type="match status" value="1"/>
</dbReference>
<keyword evidence="13" id="KW-1185">Reference proteome</keyword>
<feature type="domain" description="G-protein coupled receptors family 2 profile 2" evidence="10">
    <location>
        <begin position="445"/>
        <end position="683"/>
    </location>
</feature>
<feature type="transmembrane region" description="Helical" evidence="7">
    <location>
        <begin position="482"/>
        <end position="499"/>
    </location>
</feature>
<protein>
    <submittedName>
        <fullName evidence="12">Uncharacterized protein</fullName>
    </submittedName>
</protein>
<feature type="signal peptide" evidence="8">
    <location>
        <begin position="1"/>
        <end position="28"/>
    </location>
</feature>